<organism evidence="2 3">
    <name type="scientific">Pontibacter actiniarum</name>
    <dbReference type="NCBI Taxonomy" id="323450"/>
    <lineage>
        <taxon>Bacteria</taxon>
        <taxon>Pseudomonadati</taxon>
        <taxon>Bacteroidota</taxon>
        <taxon>Cytophagia</taxon>
        <taxon>Cytophagales</taxon>
        <taxon>Hymenobacteraceae</taxon>
        <taxon>Pontibacter</taxon>
    </lineage>
</organism>
<sequence length="61" mass="7269">MMRKNRIHWLYSLLLIASSLTMSSCDYDDADVMRPSSWAGIFVVVAVLLFFYYLIKLYRRK</sequence>
<keyword evidence="1" id="KW-0472">Membrane</keyword>
<dbReference type="Pfam" id="PF20077">
    <property type="entry name" value="CcmD_alt"/>
    <property type="match status" value="1"/>
</dbReference>
<dbReference type="KEGG" id="pact:CA264_03285"/>
<dbReference type="Proteomes" id="UP000266292">
    <property type="component" value="Chromosome"/>
</dbReference>
<dbReference type="STRING" id="709015.GCA_000472485_00651"/>
<dbReference type="AlphaFoldDB" id="A0A1X9YNU9"/>
<feature type="transmembrane region" description="Helical" evidence="1">
    <location>
        <begin position="35"/>
        <end position="55"/>
    </location>
</feature>
<dbReference type="RefSeq" id="WP_025604564.1">
    <property type="nucleotide sequence ID" value="NZ_CP021235.1"/>
</dbReference>
<proteinExistence type="predicted"/>
<accession>A0A1X9YNU9</accession>
<dbReference type="EMBL" id="CP021235">
    <property type="protein sequence ID" value="ARS34542.1"/>
    <property type="molecule type" value="Genomic_DNA"/>
</dbReference>
<reference evidence="3" key="1">
    <citation type="submission" date="2017-05" db="EMBL/GenBank/DDBJ databases">
        <authorList>
            <person name="Ray J."/>
            <person name="Price M."/>
            <person name="Deutschbauer A."/>
        </authorList>
    </citation>
    <scope>NUCLEOTIDE SEQUENCE [LARGE SCALE GENOMIC DNA]</scope>
    <source>
        <strain evidence="3">DSM 19842</strain>
    </source>
</reference>
<evidence type="ECO:0000313" key="3">
    <source>
        <dbReference type="Proteomes" id="UP000266292"/>
    </source>
</evidence>
<protein>
    <recommendedName>
        <fullName evidence="4">Phosphatidate cytidylyltransferase</fullName>
    </recommendedName>
</protein>
<dbReference type="PROSITE" id="PS51257">
    <property type="entry name" value="PROKAR_LIPOPROTEIN"/>
    <property type="match status" value="1"/>
</dbReference>
<keyword evidence="3" id="KW-1185">Reference proteome</keyword>
<gene>
    <name evidence="2" type="ORF">CA264_03285</name>
</gene>
<keyword evidence="1" id="KW-0812">Transmembrane</keyword>
<evidence type="ECO:0000313" key="2">
    <source>
        <dbReference type="EMBL" id="ARS34542.1"/>
    </source>
</evidence>
<evidence type="ECO:0008006" key="4">
    <source>
        <dbReference type="Google" id="ProtNLM"/>
    </source>
</evidence>
<name>A0A1X9YNU9_9BACT</name>
<evidence type="ECO:0000256" key="1">
    <source>
        <dbReference type="SAM" id="Phobius"/>
    </source>
</evidence>
<keyword evidence="1" id="KW-1133">Transmembrane helix</keyword>